<gene>
    <name evidence="1" type="ORF">PHLCEN_2v5616</name>
</gene>
<name>A0A2R6P1X6_9APHY</name>
<dbReference type="Gene3D" id="3.40.630.30">
    <property type="match status" value="1"/>
</dbReference>
<dbReference type="InterPro" id="IPR016181">
    <property type="entry name" value="Acyl_CoA_acyltransferase"/>
</dbReference>
<comment type="caution">
    <text evidence="1">The sequence shown here is derived from an EMBL/GenBank/DDBJ whole genome shotgun (WGS) entry which is preliminary data.</text>
</comment>
<proteinExistence type="predicted"/>
<dbReference type="SUPFAM" id="SSF55729">
    <property type="entry name" value="Acyl-CoA N-acyltransferases (Nat)"/>
    <property type="match status" value="1"/>
</dbReference>
<reference evidence="1 2" key="1">
    <citation type="submission" date="2018-02" db="EMBL/GenBank/DDBJ databases">
        <title>Genome sequence of the basidiomycete white-rot fungus Phlebia centrifuga.</title>
        <authorList>
            <person name="Granchi Z."/>
            <person name="Peng M."/>
            <person name="de Vries R.P."/>
            <person name="Hilden K."/>
            <person name="Makela M.R."/>
            <person name="Grigoriev I."/>
            <person name="Riley R."/>
        </authorList>
    </citation>
    <scope>NUCLEOTIDE SEQUENCE [LARGE SCALE GENOMIC DNA]</scope>
    <source>
        <strain evidence="1 2">FBCC195</strain>
    </source>
</reference>
<accession>A0A2R6P1X6</accession>
<organism evidence="1 2">
    <name type="scientific">Hermanssonia centrifuga</name>
    <dbReference type="NCBI Taxonomy" id="98765"/>
    <lineage>
        <taxon>Eukaryota</taxon>
        <taxon>Fungi</taxon>
        <taxon>Dikarya</taxon>
        <taxon>Basidiomycota</taxon>
        <taxon>Agaricomycotina</taxon>
        <taxon>Agaricomycetes</taxon>
        <taxon>Polyporales</taxon>
        <taxon>Meruliaceae</taxon>
        <taxon>Hermanssonia</taxon>
    </lineage>
</organism>
<dbReference type="AlphaFoldDB" id="A0A2R6P1X6"/>
<evidence type="ECO:0000313" key="1">
    <source>
        <dbReference type="EMBL" id="PSR83802.1"/>
    </source>
</evidence>
<dbReference type="Proteomes" id="UP000186601">
    <property type="component" value="Unassembled WGS sequence"/>
</dbReference>
<evidence type="ECO:0000313" key="2">
    <source>
        <dbReference type="Proteomes" id="UP000186601"/>
    </source>
</evidence>
<sequence>MTALQLMLSYATSPASLSPLPVPKDRLVVRIGEKNEASRRLFEKLGFVVTKRVEVFEEIEMRFEASGKLSEDQSRSWRTGEIRPFVL</sequence>
<evidence type="ECO:0008006" key="3">
    <source>
        <dbReference type="Google" id="ProtNLM"/>
    </source>
</evidence>
<dbReference type="EMBL" id="MLYV02000551">
    <property type="protein sequence ID" value="PSR83802.1"/>
    <property type="molecule type" value="Genomic_DNA"/>
</dbReference>
<keyword evidence="2" id="KW-1185">Reference proteome</keyword>
<dbReference type="OrthoDB" id="5043642at2759"/>
<protein>
    <recommendedName>
        <fullName evidence="3">N-acetyltransferase domain-containing protein</fullName>
    </recommendedName>
</protein>